<dbReference type="InterPro" id="IPR015889">
    <property type="entry name" value="Intradiol_dOase_core"/>
</dbReference>
<dbReference type="PANTHER" id="PTHR34315:SF2">
    <property type="entry name" value="ANCHORED DIOXYGENASE, PUTATIVE (AFU_ORTHOLOGUE AFUA_3G01800)-RELATED"/>
    <property type="match status" value="1"/>
</dbReference>
<feature type="signal peptide" evidence="2">
    <location>
        <begin position="1"/>
        <end position="18"/>
    </location>
</feature>
<dbReference type="Proteomes" id="UP000018144">
    <property type="component" value="Unassembled WGS sequence"/>
</dbReference>
<feature type="compositionally biased region" description="Low complexity" evidence="1">
    <location>
        <begin position="365"/>
        <end position="375"/>
    </location>
</feature>
<dbReference type="Pfam" id="PF00775">
    <property type="entry name" value="Dioxygenase_C"/>
    <property type="match status" value="1"/>
</dbReference>
<evidence type="ECO:0000259" key="3">
    <source>
        <dbReference type="Pfam" id="PF00775"/>
    </source>
</evidence>
<dbReference type="InterPro" id="IPR000627">
    <property type="entry name" value="Intradiol_dOase_C"/>
</dbReference>
<feature type="chain" id="PRO_5004651606" evidence="2">
    <location>
        <begin position="19"/>
        <end position="392"/>
    </location>
</feature>
<keyword evidence="4" id="KW-0223">Dioxygenase</keyword>
<evidence type="ECO:0000313" key="5">
    <source>
        <dbReference type="Proteomes" id="UP000018144"/>
    </source>
</evidence>
<accession>U4L2M4</accession>
<dbReference type="GO" id="GO:0016702">
    <property type="term" value="F:oxidoreductase activity, acting on single donors with incorporation of molecular oxygen, incorporation of two atoms of oxygen"/>
    <property type="evidence" value="ECO:0007669"/>
    <property type="project" value="InterPro"/>
</dbReference>
<dbReference type="SUPFAM" id="SSF49482">
    <property type="entry name" value="Aromatic compound dioxygenase"/>
    <property type="match status" value="1"/>
</dbReference>
<sequence length="392" mass="41946">MQIIKLLAALTLLGSSIAHPGGHEPEDLQKREALWQASKRSLADCSTSLKGRGLSDKAVSRREELAKSLRIKRGLPAKNFLKARSYDEFLATNHHSSMNNGTGMSYNTEPAALFTGNTSCILSPEVTQGPYFVTGEKVRHDVRENQQGVDLYLDMQFIDINTCEPVNDIYVDIWHANATGVYSGVVASGNGNAEDTTNLDATFLRGLWKTNEEGVVQFLTLFPGHYTGRAHHTHVIAHQGGYVNLNGTFSGGNITHVGQLFYDTDLQNAVELNEPYLSNTQDITSNADDMWASQAGADEWDPFVEYVYLGEDVKDGILGWISIGLDTTQSYDVSEAATLTENGGVVNDDFGMGGGAGGPGGMNGTDGMPSGTMPSGMPPSGMPMGSGAPAAA</sequence>
<dbReference type="eggNOG" id="ENOG502QPRK">
    <property type="taxonomic scope" value="Eukaryota"/>
</dbReference>
<dbReference type="CDD" id="cd03457">
    <property type="entry name" value="intradiol_dioxygenase_like"/>
    <property type="match status" value="1"/>
</dbReference>
<dbReference type="OMA" id="WGSMAID"/>
<feature type="compositionally biased region" description="Gly residues" evidence="1">
    <location>
        <begin position="355"/>
        <end position="364"/>
    </location>
</feature>
<name>U4L2M4_PYROM</name>
<reference evidence="4 5" key="1">
    <citation type="journal article" date="2013" name="PLoS Genet.">
        <title>The genome and development-dependent transcriptomes of Pyronema confluens: a window into fungal evolution.</title>
        <authorList>
            <person name="Traeger S."/>
            <person name="Altegoer F."/>
            <person name="Freitag M."/>
            <person name="Gabaldon T."/>
            <person name="Kempken F."/>
            <person name="Kumar A."/>
            <person name="Marcet-Houben M."/>
            <person name="Poggeler S."/>
            <person name="Stajich J.E."/>
            <person name="Nowrousian M."/>
        </authorList>
    </citation>
    <scope>NUCLEOTIDE SEQUENCE [LARGE SCALE GENOMIC DNA]</scope>
    <source>
        <strain evidence="5">CBS 100304</strain>
        <tissue evidence="4">Vegetative mycelium</tissue>
    </source>
</reference>
<proteinExistence type="predicted"/>
<organism evidence="4 5">
    <name type="scientific">Pyronema omphalodes (strain CBS 100304)</name>
    <name type="common">Pyronema confluens</name>
    <dbReference type="NCBI Taxonomy" id="1076935"/>
    <lineage>
        <taxon>Eukaryota</taxon>
        <taxon>Fungi</taxon>
        <taxon>Dikarya</taxon>
        <taxon>Ascomycota</taxon>
        <taxon>Pezizomycotina</taxon>
        <taxon>Pezizomycetes</taxon>
        <taxon>Pezizales</taxon>
        <taxon>Pyronemataceae</taxon>
        <taxon>Pyronema</taxon>
    </lineage>
</organism>
<evidence type="ECO:0000256" key="2">
    <source>
        <dbReference type="SAM" id="SignalP"/>
    </source>
</evidence>
<keyword evidence="2" id="KW-0732">Signal</keyword>
<dbReference type="OrthoDB" id="121380at2759"/>
<dbReference type="EMBL" id="HF935477">
    <property type="protein sequence ID" value="CCX09620.1"/>
    <property type="molecule type" value="Genomic_DNA"/>
</dbReference>
<feature type="region of interest" description="Disordered" evidence="1">
    <location>
        <begin position="355"/>
        <end position="392"/>
    </location>
</feature>
<feature type="domain" description="Intradiol ring-cleavage dioxygenases" evidence="3">
    <location>
        <begin position="129"/>
        <end position="230"/>
    </location>
</feature>
<keyword evidence="4" id="KW-0560">Oxidoreductase</keyword>
<dbReference type="Gene3D" id="2.60.130.10">
    <property type="entry name" value="Aromatic compound dioxygenase"/>
    <property type="match status" value="1"/>
</dbReference>
<dbReference type="STRING" id="1076935.U4L2M4"/>
<protein>
    <submittedName>
        <fullName evidence="4">Similar to extracellular dioxygenase [Aspergillus kawachii IFO 4308] acc. no. GAA87638</fullName>
    </submittedName>
</protein>
<evidence type="ECO:0000313" key="4">
    <source>
        <dbReference type="EMBL" id="CCX09620.1"/>
    </source>
</evidence>
<dbReference type="AlphaFoldDB" id="U4L2M4"/>
<dbReference type="PANTHER" id="PTHR34315">
    <property type="match status" value="1"/>
</dbReference>
<keyword evidence="5" id="KW-1185">Reference proteome</keyword>
<evidence type="ECO:0000256" key="1">
    <source>
        <dbReference type="SAM" id="MobiDB-lite"/>
    </source>
</evidence>
<dbReference type="GO" id="GO:0008199">
    <property type="term" value="F:ferric iron binding"/>
    <property type="evidence" value="ECO:0007669"/>
    <property type="project" value="InterPro"/>
</dbReference>
<feature type="compositionally biased region" description="Low complexity" evidence="1">
    <location>
        <begin position="382"/>
        <end position="392"/>
    </location>
</feature>
<gene>
    <name evidence="4" type="ORF">PCON_09213</name>
</gene>